<protein>
    <submittedName>
        <fullName evidence="2">Uncharacterized protein</fullName>
    </submittedName>
</protein>
<dbReference type="Proteomes" id="UP000604046">
    <property type="component" value="Unassembled WGS sequence"/>
</dbReference>
<organism evidence="2 3">
    <name type="scientific">Symbiodinium natans</name>
    <dbReference type="NCBI Taxonomy" id="878477"/>
    <lineage>
        <taxon>Eukaryota</taxon>
        <taxon>Sar</taxon>
        <taxon>Alveolata</taxon>
        <taxon>Dinophyceae</taxon>
        <taxon>Suessiales</taxon>
        <taxon>Symbiodiniaceae</taxon>
        <taxon>Symbiodinium</taxon>
    </lineage>
</organism>
<feature type="region of interest" description="Disordered" evidence="1">
    <location>
        <begin position="57"/>
        <end position="78"/>
    </location>
</feature>
<evidence type="ECO:0000256" key="1">
    <source>
        <dbReference type="SAM" id="MobiDB-lite"/>
    </source>
</evidence>
<dbReference type="AlphaFoldDB" id="A0A812TUZ4"/>
<evidence type="ECO:0000313" key="2">
    <source>
        <dbReference type="EMBL" id="CAE7550207.1"/>
    </source>
</evidence>
<sequence>MAEAVVKHLGAEFKASDLNPGRLVNAMGDSRNVVSLVFSPKKGLCGGQLLHSLEAAQDPVAERTPEGTSLRSTCSSDGGDGWEDELDLGVGCLSGVAANPWHLNRSALIEHLYGWSQPARFAEAKPVHLNRGTLVDKLYGW</sequence>
<reference evidence="2" key="1">
    <citation type="submission" date="2021-02" db="EMBL/GenBank/DDBJ databases">
        <authorList>
            <person name="Dougan E. K."/>
            <person name="Rhodes N."/>
            <person name="Thang M."/>
            <person name="Chan C."/>
        </authorList>
    </citation>
    <scope>NUCLEOTIDE SEQUENCE</scope>
</reference>
<evidence type="ECO:0000313" key="3">
    <source>
        <dbReference type="Proteomes" id="UP000604046"/>
    </source>
</evidence>
<feature type="compositionally biased region" description="Polar residues" evidence="1">
    <location>
        <begin position="66"/>
        <end position="76"/>
    </location>
</feature>
<comment type="caution">
    <text evidence="2">The sequence shown here is derived from an EMBL/GenBank/DDBJ whole genome shotgun (WGS) entry which is preliminary data.</text>
</comment>
<keyword evidence="3" id="KW-1185">Reference proteome</keyword>
<gene>
    <name evidence="2" type="ORF">SNAT2548_LOCUS30896</name>
</gene>
<name>A0A812TUZ4_9DINO</name>
<dbReference type="EMBL" id="CAJNDS010002630">
    <property type="protein sequence ID" value="CAE7550207.1"/>
    <property type="molecule type" value="Genomic_DNA"/>
</dbReference>
<accession>A0A812TUZ4</accession>
<proteinExistence type="predicted"/>